<protein>
    <recommendedName>
        <fullName evidence="2">GerMN domain-containing protein</fullName>
    </recommendedName>
</protein>
<comment type="caution">
    <text evidence="3">The sequence shown here is derived from an EMBL/GenBank/DDBJ whole genome shotgun (WGS) entry which is preliminary data.</text>
</comment>
<organism evidence="3 4">
    <name type="scientific">Lentzea cavernae</name>
    <dbReference type="NCBI Taxonomy" id="2020703"/>
    <lineage>
        <taxon>Bacteria</taxon>
        <taxon>Bacillati</taxon>
        <taxon>Actinomycetota</taxon>
        <taxon>Actinomycetes</taxon>
        <taxon>Pseudonocardiales</taxon>
        <taxon>Pseudonocardiaceae</taxon>
        <taxon>Lentzea</taxon>
    </lineage>
</organism>
<dbReference type="EMBL" id="BNAR01000014">
    <property type="protein sequence ID" value="GHH55343.1"/>
    <property type="molecule type" value="Genomic_DNA"/>
</dbReference>
<keyword evidence="4" id="KW-1185">Reference proteome</keyword>
<evidence type="ECO:0000259" key="2">
    <source>
        <dbReference type="SMART" id="SM00909"/>
    </source>
</evidence>
<feature type="region of interest" description="Disordered" evidence="1">
    <location>
        <begin position="1"/>
        <end position="84"/>
    </location>
</feature>
<evidence type="ECO:0000313" key="4">
    <source>
        <dbReference type="Proteomes" id="UP000605568"/>
    </source>
</evidence>
<gene>
    <name evidence="3" type="ORF">GCM10017774_71750</name>
</gene>
<dbReference type="SMART" id="SM00909">
    <property type="entry name" value="Germane"/>
    <property type="match status" value="1"/>
</dbReference>
<accession>A0ABQ3MPG9</accession>
<name>A0ABQ3MPG9_9PSEU</name>
<reference evidence="4" key="1">
    <citation type="journal article" date="2019" name="Int. J. Syst. Evol. Microbiol.">
        <title>The Global Catalogue of Microorganisms (GCM) 10K type strain sequencing project: providing services to taxonomists for standard genome sequencing and annotation.</title>
        <authorList>
            <consortium name="The Broad Institute Genomics Platform"/>
            <consortium name="The Broad Institute Genome Sequencing Center for Infectious Disease"/>
            <person name="Wu L."/>
            <person name="Ma J."/>
        </authorList>
    </citation>
    <scope>NUCLEOTIDE SEQUENCE [LARGE SCALE GENOMIC DNA]</scope>
    <source>
        <strain evidence="4">CGMCC 4.7367</strain>
    </source>
</reference>
<sequence>MRAHGLGLRRECGTGLERERALGPERERGPGLRREHELGLARRRALEPEHERAQKLERKRALSPERERAPKPEQGRRLEPERKRAPRALRELGLAALVLVVLTACGIRPTDPIPGLEAPSGPVENTSPSLFWVQSNGRVVPVGRPEGSLSGFDVVGLLAQGPTGAEQNRGLSTEVPFDAAPATIDRVANGLDVNLSTDVSQLSAAAVQQIVCTLLGVQPVGSVNLRGGGRSLELQQCA</sequence>
<dbReference type="InterPro" id="IPR019606">
    <property type="entry name" value="GerMN"/>
</dbReference>
<dbReference type="Pfam" id="PF10646">
    <property type="entry name" value="Germane"/>
    <property type="match status" value="1"/>
</dbReference>
<evidence type="ECO:0000256" key="1">
    <source>
        <dbReference type="SAM" id="MobiDB-lite"/>
    </source>
</evidence>
<evidence type="ECO:0000313" key="3">
    <source>
        <dbReference type="EMBL" id="GHH55343.1"/>
    </source>
</evidence>
<dbReference type="Proteomes" id="UP000605568">
    <property type="component" value="Unassembled WGS sequence"/>
</dbReference>
<feature type="compositionally biased region" description="Basic and acidic residues" evidence="1">
    <location>
        <begin position="8"/>
        <end position="83"/>
    </location>
</feature>
<proteinExistence type="predicted"/>
<feature type="domain" description="GerMN" evidence="2">
    <location>
        <begin position="151"/>
        <end position="236"/>
    </location>
</feature>